<protein>
    <recommendedName>
        <fullName evidence="8">Steroid 5-alpha reductase C-terminal domain-containing protein</fullName>
    </recommendedName>
</protein>
<proteinExistence type="predicted"/>
<keyword evidence="4 5" id="KW-0472">Membrane</keyword>
<gene>
    <name evidence="6" type="ORF">A2257_03885</name>
</gene>
<organism evidence="6 7">
    <name type="scientific">Candidatus Falkowbacteria bacterium RIFOXYA2_FULL_38_12</name>
    <dbReference type="NCBI Taxonomy" id="1797993"/>
    <lineage>
        <taxon>Bacteria</taxon>
        <taxon>Candidatus Falkowiibacteriota</taxon>
    </lineage>
</organism>
<dbReference type="PANTHER" id="PTHR12714:SF9">
    <property type="entry name" value="PROTEIN-S-ISOPRENYLCYSTEINE O-METHYLTRANSFERASE"/>
    <property type="match status" value="1"/>
</dbReference>
<dbReference type="PANTHER" id="PTHR12714">
    <property type="entry name" value="PROTEIN-S ISOPRENYLCYSTEINE O-METHYLTRANSFERASE"/>
    <property type="match status" value="1"/>
</dbReference>
<evidence type="ECO:0000313" key="6">
    <source>
        <dbReference type="EMBL" id="OGF20476.1"/>
    </source>
</evidence>
<evidence type="ECO:0000313" key="7">
    <source>
        <dbReference type="Proteomes" id="UP000177407"/>
    </source>
</evidence>
<evidence type="ECO:0000256" key="3">
    <source>
        <dbReference type="ARBA" id="ARBA00022989"/>
    </source>
</evidence>
<dbReference type="InterPro" id="IPR007318">
    <property type="entry name" value="Phopholipid_MeTrfase"/>
</dbReference>
<dbReference type="Proteomes" id="UP000177407">
    <property type="component" value="Unassembled WGS sequence"/>
</dbReference>
<comment type="subcellular location">
    <subcellularLocation>
        <location evidence="1">Endomembrane system</location>
        <topology evidence="1">Multi-pass membrane protein</topology>
    </subcellularLocation>
</comment>
<evidence type="ECO:0000256" key="4">
    <source>
        <dbReference type="ARBA" id="ARBA00023136"/>
    </source>
</evidence>
<keyword evidence="2 5" id="KW-0812">Transmembrane</keyword>
<dbReference type="GO" id="GO:0012505">
    <property type="term" value="C:endomembrane system"/>
    <property type="evidence" value="ECO:0007669"/>
    <property type="project" value="UniProtKB-SubCell"/>
</dbReference>
<dbReference type="EMBL" id="MFGA01000023">
    <property type="protein sequence ID" value="OGF20476.1"/>
    <property type="molecule type" value="Genomic_DNA"/>
</dbReference>
<evidence type="ECO:0000256" key="2">
    <source>
        <dbReference type="ARBA" id="ARBA00022692"/>
    </source>
</evidence>
<reference evidence="6 7" key="1">
    <citation type="journal article" date="2016" name="Nat. Commun.">
        <title>Thousands of microbial genomes shed light on interconnected biogeochemical processes in an aquifer system.</title>
        <authorList>
            <person name="Anantharaman K."/>
            <person name="Brown C.T."/>
            <person name="Hug L.A."/>
            <person name="Sharon I."/>
            <person name="Castelle C.J."/>
            <person name="Probst A.J."/>
            <person name="Thomas B.C."/>
            <person name="Singh A."/>
            <person name="Wilkins M.J."/>
            <person name="Karaoz U."/>
            <person name="Brodie E.L."/>
            <person name="Williams K.H."/>
            <person name="Hubbard S.S."/>
            <person name="Banfield J.F."/>
        </authorList>
    </citation>
    <scope>NUCLEOTIDE SEQUENCE [LARGE SCALE GENOMIC DNA]</scope>
</reference>
<dbReference type="AlphaFoldDB" id="A0A1F5S1F1"/>
<evidence type="ECO:0000256" key="5">
    <source>
        <dbReference type="SAM" id="Phobius"/>
    </source>
</evidence>
<name>A0A1F5S1F1_9BACT</name>
<evidence type="ECO:0000256" key="1">
    <source>
        <dbReference type="ARBA" id="ARBA00004127"/>
    </source>
</evidence>
<accession>A0A1F5S1F1</accession>
<dbReference type="GO" id="GO:0016740">
    <property type="term" value="F:transferase activity"/>
    <property type="evidence" value="ECO:0007669"/>
    <property type="project" value="UniProtKB-ARBA"/>
</dbReference>
<feature type="transmembrane region" description="Helical" evidence="5">
    <location>
        <begin position="86"/>
        <end position="104"/>
    </location>
</feature>
<feature type="transmembrane region" description="Helical" evidence="5">
    <location>
        <begin position="110"/>
        <end position="127"/>
    </location>
</feature>
<feature type="transmembrane region" description="Helical" evidence="5">
    <location>
        <begin position="12"/>
        <end position="32"/>
    </location>
</feature>
<dbReference type="Gene3D" id="1.20.120.1630">
    <property type="match status" value="1"/>
</dbReference>
<keyword evidence="3 5" id="KW-1133">Transmembrane helix</keyword>
<evidence type="ECO:0008006" key="8">
    <source>
        <dbReference type="Google" id="ProtNLM"/>
    </source>
</evidence>
<feature type="transmembrane region" description="Helical" evidence="5">
    <location>
        <begin position="38"/>
        <end position="65"/>
    </location>
</feature>
<dbReference type="Pfam" id="PF04191">
    <property type="entry name" value="PEMT"/>
    <property type="match status" value="1"/>
</dbReference>
<comment type="caution">
    <text evidence="6">The sequence shown here is derived from an EMBL/GenBank/DDBJ whole genome shotgun (WGS) entry which is preliminary data.</text>
</comment>
<sequence>MIKKFKKMKKIVNPIIMWLIIIVGAIVIFVFVGDDGLFISGIFNKLILIIAFLFWLYFFISAVYIHKQVIKSAEKINKIIDVGVYSIVRHPIYMADVILAWGVFIAFPNLRVFVAVIYSTIIWFAWMKLEEKVLIDKFGQQYSEYARKVPMIIPRIRKNNR</sequence>